<evidence type="ECO:0000313" key="2">
    <source>
        <dbReference type="EMBL" id="TRM58033.1"/>
    </source>
</evidence>
<dbReference type="AlphaFoldDB" id="A0A550BZT5"/>
<proteinExistence type="predicted"/>
<protein>
    <submittedName>
        <fullName evidence="2">Uncharacterized protein</fullName>
    </submittedName>
</protein>
<reference evidence="2 3" key="1">
    <citation type="journal article" date="2019" name="New Phytol.">
        <title>Comparative genomics reveals unique wood-decay strategies and fruiting body development in the Schizophyllaceae.</title>
        <authorList>
            <person name="Almasi E."/>
            <person name="Sahu N."/>
            <person name="Krizsan K."/>
            <person name="Balint B."/>
            <person name="Kovacs G.M."/>
            <person name="Kiss B."/>
            <person name="Cseklye J."/>
            <person name="Drula E."/>
            <person name="Henrissat B."/>
            <person name="Nagy I."/>
            <person name="Chovatia M."/>
            <person name="Adam C."/>
            <person name="LaButti K."/>
            <person name="Lipzen A."/>
            <person name="Riley R."/>
            <person name="Grigoriev I.V."/>
            <person name="Nagy L.G."/>
        </authorList>
    </citation>
    <scope>NUCLEOTIDE SEQUENCE [LARGE SCALE GENOMIC DNA]</scope>
    <source>
        <strain evidence="2 3">NL-1724</strain>
    </source>
</reference>
<comment type="caution">
    <text evidence="2">The sequence shown here is derived from an EMBL/GenBank/DDBJ whole genome shotgun (WGS) entry which is preliminary data.</text>
</comment>
<feature type="region of interest" description="Disordered" evidence="1">
    <location>
        <begin position="1"/>
        <end position="20"/>
    </location>
</feature>
<accession>A0A550BZT5</accession>
<evidence type="ECO:0000256" key="1">
    <source>
        <dbReference type="SAM" id="MobiDB-lite"/>
    </source>
</evidence>
<sequence>MLHQSGNNVRNRRQTLPDNLASQTSYAYASATQPDLAYTMQEPVQQAPASGQYASPVQAVNPSAAELHPTQTLARVLQTDATNNLCADTDELTLAGVPNFSSTYLTRVAAESNREVCDFLRQILFGLAMEVVGGNFNVSREFNSDMAAFSDIARQYKLNETNDVVMLLTEWGDWFSDIAHAEEDAKLVLRALKRLASRSASQNSVGTVVSQSRRRISIAAATNAARRGRASLQPAGPAATSMPPNNPSFIITTILMLAIMHMATQVSGSQRRTASDADGVDEIVLIEDIIQNGGVVLEDTRQAEESLEVLCRRMMEQVFLTLDGLEGLRTNFSASRTLRGKLMSGLWKRIDNIYTGVLVSSVAVGSYASNCIRDFGILR</sequence>
<dbReference type="Proteomes" id="UP000320762">
    <property type="component" value="Unassembled WGS sequence"/>
</dbReference>
<keyword evidence="3" id="KW-1185">Reference proteome</keyword>
<organism evidence="2 3">
    <name type="scientific">Schizophyllum amplum</name>
    <dbReference type="NCBI Taxonomy" id="97359"/>
    <lineage>
        <taxon>Eukaryota</taxon>
        <taxon>Fungi</taxon>
        <taxon>Dikarya</taxon>
        <taxon>Basidiomycota</taxon>
        <taxon>Agaricomycotina</taxon>
        <taxon>Agaricomycetes</taxon>
        <taxon>Agaricomycetidae</taxon>
        <taxon>Agaricales</taxon>
        <taxon>Schizophyllaceae</taxon>
        <taxon>Schizophyllum</taxon>
    </lineage>
</organism>
<evidence type="ECO:0000313" key="3">
    <source>
        <dbReference type="Proteomes" id="UP000320762"/>
    </source>
</evidence>
<gene>
    <name evidence="2" type="ORF">BD626DRAFT_574013</name>
</gene>
<feature type="compositionally biased region" description="Polar residues" evidence="1">
    <location>
        <begin position="1"/>
        <end position="17"/>
    </location>
</feature>
<dbReference type="EMBL" id="VDMD01000040">
    <property type="protein sequence ID" value="TRM58033.1"/>
    <property type="molecule type" value="Genomic_DNA"/>
</dbReference>
<name>A0A550BZT5_9AGAR</name>